<proteinExistence type="predicted"/>
<dbReference type="InterPro" id="IPR044974">
    <property type="entry name" value="Disease_R_plants"/>
</dbReference>
<protein>
    <recommendedName>
        <fullName evidence="5">TIR domain-containing protein</fullName>
    </recommendedName>
</protein>
<feature type="domain" description="NB-ARC" evidence="1">
    <location>
        <begin position="166"/>
        <end position="218"/>
    </location>
</feature>
<dbReference type="Gene3D" id="3.40.50.300">
    <property type="entry name" value="P-loop containing nucleotide triphosphate hydrolases"/>
    <property type="match status" value="1"/>
</dbReference>
<dbReference type="GO" id="GO:0007165">
    <property type="term" value="P:signal transduction"/>
    <property type="evidence" value="ECO:0007669"/>
    <property type="project" value="InterPro"/>
</dbReference>
<dbReference type="OMA" id="PFRGFIF"/>
<evidence type="ECO:0000313" key="4">
    <source>
        <dbReference type="Proteomes" id="UP000594261"/>
    </source>
</evidence>
<dbReference type="InterPro" id="IPR002182">
    <property type="entry name" value="NB-ARC"/>
</dbReference>
<reference evidence="3" key="2">
    <citation type="submission" date="2021-01" db="UniProtKB">
        <authorList>
            <consortium name="EnsemblPlants"/>
        </authorList>
    </citation>
    <scope>IDENTIFICATION</scope>
</reference>
<dbReference type="AlphaFoldDB" id="A0A7N2LBH6"/>
<evidence type="ECO:0000259" key="1">
    <source>
        <dbReference type="Pfam" id="PF00931"/>
    </source>
</evidence>
<dbReference type="GO" id="GO:0006952">
    <property type="term" value="P:defense response"/>
    <property type="evidence" value="ECO:0007669"/>
    <property type="project" value="InterPro"/>
</dbReference>
<dbReference type="SUPFAM" id="SSF52200">
    <property type="entry name" value="Toll/Interleukin receptor TIR domain"/>
    <property type="match status" value="1"/>
</dbReference>
<dbReference type="InterPro" id="IPR027417">
    <property type="entry name" value="P-loop_NTPase"/>
</dbReference>
<dbReference type="PANTHER" id="PTHR11017">
    <property type="entry name" value="LEUCINE-RICH REPEAT-CONTAINING PROTEIN"/>
    <property type="match status" value="1"/>
</dbReference>
<accession>A0A7N2LBH6</accession>
<dbReference type="Proteomes" id="UP000594261">
    <property type="component" value="Chromosome 3"/>
</dbReference>
<dbReference type="EMBL" id="LRBV02000003">
    <property type="status" value="NOT_ANNOTATED_CDS"/>
    <property type="molecule type" value="Genomic_DNA"/>
</dbReference>
<organism evidence="3 4">
    <name type="scientific">Quercus lobata</name>
    <name type="common">Valley oak</name>
    <dbReference type="NCBI Taxonomy" id="97700"/>
    <lineage>
        <taxon>Eukaryota</taxon>
        <taxon>Viridiplantae</taxon>
        <taxon>Streptophyta</taxon>
        <taxon>Embryophyta</taxon>
        <taxon>Tracheophyta</taxon>
        <taxon>Spermatophyta</taxon>
        <taxon>Magnoliopsida</taxon>
        <taxon>eudicotyledons</taxon>
        <taxon>Gunneridae</taxon>
        <taxon>Pentapetalae</taxon>
        <taxon>rosids</taxon>
        <taxon>fabids</taxon>
        <taxon>Fagales</taxon>
        <taxon>Fagaceae</taxon>
        <taxon>Quercus</taxon>
    </lineage>
</organism>
<dbReference type="SUPFAM" id="SSF52540">
    <property type="entry name" value="P-loop containing nucleoside triphosphate hydrolases"/>
    <property type="match status" value="1"/>
</dbReference>
<feature type="domain" description="TIR" evidence="2">
    <location>
        <begin position="70"/>
        <end position="151"/>
    </location>
</feature>
<dbReference type="Gene3D" id="3.40.50.10140">
    <property type="entry name" value="Toll/interleukin-1 receptor homology (TIR) domain"/>
    <property type="match status" value="1"/>
</dbReference>
<evidence type="ECO:0008006" key="5">
    <source>
        <dbReference type="Google" id="ProtNLM"/>
    </source>
</evidence>
<dbReference type="InterPro" id="IPR035897">
    <property type="entry name" value="Toll_tir_struct_dom_sf"/>
</dbReference>
<keyword evidence="4" id="KW-1185">Reference proteome</keyword>
<dbReference type="Pfam" id="PF00931">
    <property type="entry name" value="NB-ARC"/>
    <property type="match status" value="1"/>
</dbReference>
<dbReference type="InParanoid" id="A0A7N2LBH6"/>
<evidence type="ECO:0000259" key="2">
    <source>
        <dbReference type="Pfam" id="PF01582"/>
    </source>
</evidence>
<sequence length="282" mass="31286">MKNLRPAPPHRHHTFEKTCLSQGKDQWRSAKLDRLSPSTLPRLGASSSSSTSRWNYDVFLSFRGEDTREVFYNVDPSEIRNQKGNFGIALANHEKKFKNNKNKVQGWRDALRKAANASGWHYKKGCATYKSESDFIQNIVEEIANAKVNRTQLYVAEYPVGINSLVEAIESLLDIGLDEFCVVGIHGLPGVGKTTITKAVYNIIANCFDGSCFLENVRENLGTDAGIIKLQEQLLNDILGNGNWRVGSRFRGISLLTGIVGVEVTGRPQISFCLGSSHLNGL</sequence>
<dbReference type="Gramene" id="QL03p063612:mrna">
    <property type="protein sequence ID" value="QL03p063612:mrna"/>
    <property type="gene ID" value="QL03p063612"/>
</dbReference>
<dbReference type="Pfam" id="PF01582">
    <property type="entry name" value="TIR"/>
    <property type="match status" value="1"/>
</dbReference>
<dbReference type="EnsemblPlants" id="QL03p063612:mrna">
    <property type="protein sequence ID" value="QL03p063612:mrna"/>
    <property type="gene ID" value="QL03p063612"/>
</dbReference>
<name>A0A7N2LBH6_QUELO</name>
<evidence type="ECO:0000313" key="3">
    <source>
        <dbReference type="EnsemblPlants" id="QL03p063612:mrna"/>
    </source>
</evidence>
<dbReference type="PANTHER" id="PTHR11017:SF570">
    <property type="entry name" value="DISEASE RESISTANCE PROTEIN (TIR-NBS CLASS)-RELATED"/>
    <property type="match status" value="1"/>
</dbReference>
<dbReference type="GO" id="GO:0043531">
    <property type="term" value="F:ADP binding"/>
    <property type="evidence" value="ECO:0007669"/>
    <property type="project" value="InterPro"/>
</dbReference>
<reference evidence="3 4" key="1">
    <citation type="journal article" date="2016" name="G3 (Bethesda)">
        <title>First Draft Assembly and Annotation of the Genome of a California Endemic Oak Quercus lobata Nee (Fagaceae).</title>
        <authorList>
            <person name="Sork V.L."/>
            <person name="Fitz-Gibbon S.T."/>
            <person name="Puiu D."/>
            <person name="Crepeau M."/>
            <person name="Gugger P.F."/>
            <person name="Sherman R."/>
            <person name="Stevens K."/>
            <person name="Langley C.H."/>
            <person name="Pellegrini M."/>
            <person name="Salzberg S.L."/>
        </authorList>
    </citation>
    <scope>NUCLEOTIDE SEQUENCE [LARGE SCALE GENOMIC DNA]</scope>
    <source>
        <strain evidence="3 4">cv. SW786</strain>
    </source>
</reference>
<dbReference type="InterPro" id="IPR000157">
    <property type="entry name" value="TIR_dom"/>
</dbReference>